<evidence type="ECO:0000313" key="3">
    <source>
        <dbReference type="Proteomes" id="UP000249340"/>
    </source>
</evidence>
<dbReference type="KEGG" id="stri:C7M71_016450"/>
<keyword evidence="3" id="KW-1185">Reference proteome</keyword>
<proteinExistence type="predicted"/>
<protein>
    <submittedName>
        <fullName evidence="2">Uncharacterized protein</fullName>
    </submittedName>
</protein>
<sequence length="564" mass="59632">MAVAAALALSAPATAWADDPSPAPGGSTTGITAVTTYESFDTKLQARPAPLPSGAYWGQVDIRADIAPDAGFVVKDLSNATLTITDASGGTTTITGTAYAYNGYYAWFHLDTKNLPDGPVNLHVSVDETATDGTAPEQSRTLETDATVRTANPHLTAVSPARQAVVWGPTTFSVDAQPSADGTPIDHVDFYYIVGNTPAATDSTAPYTFTTTFAGLAGYRTVTAVAVDRDGYRSAPMSFSVTASPGPSVTVDPYNRTLDENGGTQFGISWTAALPNGWNTVLPGPQYLQQWLTEVSIAVDGRTVVTHRESDGCWTPLGLDGCRYHNVKANWSEELPQAGLGLGTHQIAVTATDSTGASHTTATTVTVVPNRLQLFVQQLPRAGVVQGRKVSAAVQLRSGLSEAVPSRPVALQARYAGSSVWHTVAKTSTLANGTGRWFDFVPKENATYRAVTTDSKRQLVSTSTFTVKVAPKLALKASAARVAHGKTVRFTATASSRETRALVDLQVYRSGRWYTVATARQSAAGTAAFTLREKAKGHFSYRVVTRATARFATATSSVARITVT</sequence>
<feature type="chain" id="PRO_5016748662" evidence="1">
    <location>
        <begin position="18"/>
        <end position="564"/>
    </location>
</feature>
<dbReference type="AlphaFoldDB" id="A0A345SYG7"/>
<dbReference type="InterPro" id="IPR013783">
    <property type="entry name" value="Ig-like_fold"/>
</dbReference>
<keyword evidence="1" id="KW-0732">Signal</keyword>
<gene>
    <name evidence="2" type="ORF">C7M71_016450</name>
</gene>
<accession>A0A345SYG7</accession>
<dbReference type="EMBL" id="CP031264">
    <property type="protein sequence ID" value="AXI78772.1"/>
    <property type="molecule type" value="Genomic_DNA"/>
</dbReference>
<name>A0A345SYG7_9ACTN</name>
<dbReference type="Pfam" id="PF17957">
    <property type="entry name" value="Big_7"/>
    <property type="match status" value="1"/>
</dbReference>
<dbReference type="Gene3D" id="2.60.40.10">
    <property type="entry name" value="Immunoglobulins"/>
    <property type="match status" value="1"/>
</dbReference>
<organism evidence="2 3">
    <name type="scientific">Peterkaempfera bronchialis</name>
    <dbReference type="NCBI Taxonomy" id="2126346"/>
    <lineage>
        <taxon>Bacteria</taxon>
        <taxon>Bacillati</taxon>
        <taxon>Actinomycetota</taxon>
        <taxon>Actinomycetes</taxon>
        <taxon>Kitasatosporales</taxon>
        <taxon>Streptomycetaceae</taxon>
        <taxon>Peterkaempfera</taxon>
    </lineage>
</organism>
<reference evidence="3" key="1">
    <citation type="submission" date="2018-07" db="EMBL/GenBank/DDBJ databases">
        <title>Streptacidiphilus bronchialis DSM 106435 chromosome.</title>
        <authorList>
            <person name="Batra D."/>
            <person name="Gulvik C.A."/>
        </authorList>
    </citation>
    <scope>NUCLEOTIDE SEQUENCE [LARGE SCALE GENOMIC DNA]</scope>
    <source>
        <strain evidence="3">DSM 106435</strain>
    </source>
</reference>
<evidence type="ECO:0000256" key="1">
    <source>
        <dbReference type="SAM" id="SignalP"/>
    </source>
</evidence>
<dbReference type="GO" id="GO:0005975">
    <property type="term" value="P:carbohydrate metabolic process"/>
    <property type="evidence" value="ECO:0007669"/>
    <property type="project" value="UniProtKB-ARBA"/>
</dbReference>
<dbReference type="Proteomes" id="UP000249340">
    <property type="component" value="Chromosome"/>
</dbReference>
<feature type="signal peptide" evidence="1">
    <location>
        <begin position="1"/>
        <end position="17"/>
    </location>
</feature>
<dbReference type="RefSeq" id="WP_111489630.1">
    <property type="nucleotide sequence ID" value="NZ_CP031264.1"/>
</dbReference>
<evidence type="ECO:0000313" key="2">
    <source>
        <dbReference type="EMBL" id="AXI78772.1"/>
    </source>
</evidence>